<protein>
    <submittedName>
        <fullName evidence="1">Uncharacterized protein</fullName>
    </submittedName>
</protein>
<gene>
    <name evidence="1" type="ORF">H9851_07105</name>
</gene>
<sequence>MNRDESLFAYEDDSFNSACQATDDLDSVTAQWYTYYRLDRPDLVEQGGLGYSVSLMQYTYEYITYFRGSAHFDLLPKDTIYVDSERDHKVTAINMNYTHDRTPLFGSISFQISGFGVTINAPALNDTASDTVNFYYYD</sequence>
<dbReference type="EMBL" id="DXEW01000034">
    <property type="protein sequence ID" value="HIX51027.1"/>
    <property type="molecule type" value="Genomic_DNA"/>
</dbReference>
<evidence type="ECO:0000313" key="2">
    <source>
        <dbReference type="Proteomes" id="UP000886847"/>
    </source>
</evidence>
<proteinExistence type="predicted"/>
<reference evidence="1" key="2">
    <citation type="submission" date="2021-04" db="EMBL/GenBank/DDBJ databases">
        <authorList>
            <person name="Gilroy R."/>
        </authorList>
    </citation>
    <scope>NUCLEOTIDE SEQUENCE</scope>
    <source>
        <strain evidence="1">2189</strain>
    </source>
</reference>
<dbReference type="Proteomes" id="UP000886847">
    <property type="component" value="Unassembled WGS sequence"/>
</dbReference>
<reference evidence="1" key="1">
    <citation type="journal article" date="2021" name="PeerJ">
        <title>Extensive microbial diversity within the chicken gut microbiome revealed by metagenomics and culture.</title>
        <authorList>
            <person name="Gilroy R."/>
            <person name="Ravi A."/>
            <person name="Getino M."/>
            <person name="Pursley I."/>
            <person name="Horton D.L."/>
            <person name="Alikhan N.F."/>
            <person name="Baker D."/>
            <person name="Gharbi K."/>
            <person name="Hall N."/>
            <person name="Watson M."/>
            <person name="Adriaenssens E.M."/>
            <person name="Foster-Nyarko E."/>
            <person name="Jarju S."/>
            <person name="Secka A."/>
            <person name="Antonio M."/>
            <person name="Oren A."/>
            <person name="Chaudhuri R.R."/>
            <person name="La Ragione R."/>
            <person name="Hildebrand F."/>
            <person name="Pallen M.J."/>
        </authorList>
    </citation>
    <scope>NUCLEOTIDE SEQUENCE</scope>
    <source>
        <strain evidence="1">2189</strain>
    </source>
</reference>
<accession>A0A9D1W2E3</accession>
<comment type="caution">
    <text evidence="1">The sequence shown here is derived from an EMBL/GenBank/DDBJ whole genome shotgun (WGS) entry which is preliminary data.</text>
</comment>
<dbReference type="AlphaFoldDB" id="A0A9D1W2E3"/>
<evidence type="ECO:0000313" key="1">
    <source>
        <dbReference type="EMBL" id="HIX51027.1"/>
    </source>
</evidence>
<name>A0A9D1W2E3_9FIRM</name>
<organism evidence="1 2">
    <name type="scientific">Candidatus Borkfalkia faecavium</name>
    <dbReference type="NCBI Taxonomy" id="2838508"/>
    <lineage>
        <taxon>Bacteria</taxon>
        <taxon>Bacillati</taxon>
        <taxon>Bacillota</taxon>
        <taxon>Clostridia</taxon>
        <taxon>Christensenellales</taxon>
        <taxon>Christensenellaceae</taxon>
        <taxon>Candidatus Borkfalkia</taxon>
    </lineage>
</organism>